<gene>
    <name evidence="1" type="ORF">HG543_32085</name>
</gene>
<evidence type="ECO:0000313" key="2">
    <source>
        <dbReference type="Proteomes" id="UP000518300"/>
    </source>
</evidence>
<keyword evidence="2" id="KW-1185">Reference proteome</keyword>
<evidence type="ECO:0000313" key="1">
    <source>
        <dbReference type="EMBL" id="NMO19479.1"/>
    </source>
</evidence>
<comment type="caution">
    <text evidence="1">The sequence shown here is derived from an EMBL/GenBank/DDBJ whole genome shotgun (WGS) entry which is preliminary data.</text>
</comment>
<reference evidence="1 2" key="1">
    <citation type="submission" date="2020-04" db="EMBL/GenBank/DDBJ databases">
        <title>Draft genome of Pyxidicoccus fallax type strain.</title>
        <authorList>
            <person name="Whitworth D.E."/>
        </authorList>
    </citation>
    <scope>NUCLEOTIDE SEQUENCE [LARGE SCALE GENOMIC DNA]</scope>
    <source>
        <strain evidence="1 2">DSM 14698</strain>
    </source>
</reference>
<proteinExistence type="predicted"/>
<sequence length="436" mass="48839">MADQDIRAPILRRLERLRTQWREFAEDPEARLLHWVLAQGEWQLLETFFQVEDHESGTTPDLFLRLTPAFEEPSRYGLALAESLSVQYAAVRDELAAAGADASWSAPRPAHGADDVDVFHETAASFHAHHQPLFRHLVLVLLPEGDVPAQEWARWVERAVERARGPHVRLVCVDSREDPRLAEVARRQARRVRTRVADLGMGAALEEVSTAAGRLDTPQGRYRHLFVQLGRAIEARDLGRAEQLAAQAAAVAHQQQWGHLLVASWFALGAGYLAVGRPVEAIRVYRQAEAAALEAQARGEPTAPALRLKVRLALGAGFVAAAAYGRGAAVYEETVPLAEQLQDTRMLLECWRMAAYCHELARMHDASWRCGMEGLKVGQRMDEETRRSSTLGYLGEGLLRLTRTWQYREHASPLMQQMEKLLGPRWRPSASRGMPS</sequence>
<accession>A0A848LP86</accession>
<protein>
    <submittedName>
        <fullName evidence="1">Uncharacterized protein</fullName>
    </submittedName>
</protein>
<name>A0A848LP86_9BACT</name>
<dbReference type="RefSeq" id="WP_169348727.1">
    <property type="nucleotide sequence ID" value="NZ_JABBJJ010000186.1"/>
</dbReference>
<organism evidence="1 2">
    <name type="scientific">Pyxidicoccus fallax</name>
    <dbReference type="NCBI Taxonomy" id="394095"/>
    <lineage>
        <taxon>Bacteria</taxon>
        <taxon>Pseudomonadati</taxon>
        <taxon>Myxococcota</taxon>
        <taxon>Myxococcia</taxon>
        <taxon>Myxococcales</taxon>
        <taxon>Cystobacterineae</taxon>
        <taxon>Myxococcaceae</taxon>
        <taxon>Pyxidicoccus</taxon>
    </lineage>
</organism>
<dbReference type="AlphaFoldDB" id="A0A848LP86"/>
<dbReference type="Proteomes" id="UP000518300">
    <property type="component" value="Unassembled WGS sequence"/>
</dbReference>
<dbReference type="EMBL" id="JABBJJ010000186">
    <property type="protein sequence ID" value="NMO19479.1"/>
    <property type="molecule type" value="Genomic_DNA"/>
</dbReference>